<gene>
    <name evidence="1" type="ORF">GMRT_10503</name>
</gene>
<keyword evidence="2" id="KW-1185">Reference proteome</keyword>
<dbReference type="VEuPathDB" id="GiardiaDB:GMRT_10503"/>
<accession>A0A4Z1SLH9</accession>
<comment type="caution">
    <text evidence="1">The sequence shown here is derived from an EMBL/GenBank/DDBJ whole genome shotgun (WGS) entry which is preliminary data.</text>
</comment>
<dbReference type="EMBL" id="VDLU01000005">
    <property type="protein sequence ID" value="TNJ26506.1"/>
    <property type="molecule type" value="Genomic_DNA"/>
</dbReference>
<sequence length="155" mass="16157">MNRVTLPLTILGYKRAVEAGKSLGGPGDQQPRITLAGQVLNITRDGTSLSLGDGTETIELSAPSSGRFELSPGRLVRVHLLAAGNTGAAPKTLFYESLPSAEAIIVHFVQCMNALKDSNHSESESIPLLGGPGAFPDSMQSGLGLQFASGAAMFY</sequence>
<proteinExistence type="predicted"/>
<dbReference type="OrthoDB" id="10334788at2759"/>
<organism evidence="1 2">
    <name type="scientific">Giardia muris</name>
    <dbReference type="NCBI Taxonomy" id="5742"/>
    <lineage>
        <taxon>Eukaryota</taxon>
        <taxon>Metamonada</taxon>
        <taxon>Diplomonadida</taxon>
        <taxon>Hexamitidae</taxon>
        <taxon>Giardiinae</taxon>
        <taxon>Giardia</taxon>
    </lineage>
</organism>
<evidence type="ECO:0000313" key="1">
    <source>
        <dbReference type="EMBL" id="TNJ26506.1"/>
    </source>
</evidence>
<protein>
    <submittedName>
        <fullName evidence="1">Uncharacterized protein</fullName>
    </submittedName>
</protein>
<evidence type="ECO:0000313" key="2">
    <source>
        <dbReference type="Proteomes" id="UP000315496"/>
    </source>
</evidence>
<name>A0A4Z1SLH9_GIAMU</name>
<reference evidence="1 2" key="1">
    <citation type="submission" date="2019-05" db="EMBL/GenBank/DDBJ databases">
        <title>The compact genome of Giardia muris reveals important steps in the evolution of intestinal protozoan parasites.</title>
        <authorList>
            <person name="Xu F."/>
            <person name="Jimenez-Gonzalez A."/>
            <person name="Einarsson E."/>
            <person name="Astvaldsson A."/>
            <person name="Peirasmaki D."/>
            <person name="Eckmann L."/>
            <person name="Andersson J.O."/>
            <person name="Svard S.G."/>
            <person name="Jerlstrom-Hultqvist J."/>
        </authorList>
    </citation>
    <scope>NUCLEOTIDE SEQUENCE [LARGE SCALE GENOMIC DNA]</scope>
    <source>
        <strain evidence="1 2">Roberts-Thomson</strain>
    </source>
</reference>
<dbReference type="Proteomes" id="UP000315496">
    <property type="component" value="Chromosome 5"/>
</dbReference>
<dbReference type="AlphaFoldDB" id="A0A4Z1SLH9"/>